<evidence type="ECO:0000313" key="1">
    <source>
        <dbReference type="EMBL" id="CAD7280560.1"/>
    </source>
</evidence>
<reference evidence="1" key="1">
    <citation type="submission" date="2020-11" db="EMBL/GenBank/DDBJ databases">
        <authorList>
            <person name="Tran Van P."/>
        </authorList>
    </citation>
    <scope>NUCLEOTIDE SEQUENCE</scope>
</reference>
<accession>A0A7R9GFE5</accession>
<proteinExistence type="predicted"/>
<evidence type="ECO:0000313" key="2">
    <source>
        <dbReference type="Proteomes" id="UP000678499"/>
    </source>
</evidence>
<keyword evidence="2" id="KW-1185">Reference proteome</keyword>
<dbReference type="EMBL" id="OA884285">
    <property type="protein sequence ID" value="CAD7280560.1"/>
    <property type="molecule type" value="Genomic_DNA"/>
</dbReference>
<dbReference type="Proteomes" id="UP000678499">
    <property type="component" value="Unassembled WGS sequence"/>
</dbReference>
<dbReference type="EMBL" id="CAJPEX010002248">
    <property type="protein sequence ID" value="CAG0920712.1"/>
    <property type="molecule type" value="Genomic_DNA"/>
</dbReference>
<gene>
    <name evidence="1" type="ORF">NMOB1V02_LOCUS8219</name>
</gene>
<dbReference type="AlphaFoldDB" id="A0A7R9GFE5"/>
<organism evidence="1">
    <name type="scientific">Notodromas monacha</name>
    <dbReference type="NCBI Taxonomy" id="399045"/>
    <lineage>
        <taxon>Eukaryota</taxon>
        <taxon>Metazoa</taxon>
        <taxon>Ecdysozoa</taxon>
        <taxon>Arthropoda</taxon>
        <taxon>Crustacea</taxon>
        <taxon>Oligostraca</taxon>
        <taxon>Ostracoda</taxon>
        <taxon>Podocopa</taxon>
        <taxon>Podocopida</taxon>
        <taxon>Cypridocopina</taxon>
        <taxon>Cypridoidea</taxon>
        <taxon>Cyprididae</taxon>
        <taxon>Notodromas</taxon>
    </lineage>
</organism>
<protein>
    <submittedName>
        <fullName evidence="1">Uncharacterized protein</fullName>
    </submittedName>
</protein>
<sequence length="212" mass="24181">MITYIDNVIFSVKSRRQRIGPSCVMKAGKKSEVSLVTHIRNPLAHEFLALGEHQFWLHLLEVDKPCIITHQGTEGGCYITVFIDEVEIFGNEEEEEAANEVELEKYLSLIKRAPDGRVIAPLLKNRTFYDNVSPNLITGEQRSKSVIRLLERGGVLADAYTEFIEEWEKDGRQHFNPQAPNQILKQILVLLTQLTKNPSEYESQRSSKPESS</sequence>
<name>A0A7R9GFE5_9CRUS</name>